<dbReference type="Proteomes" id="UP000256601">
    <property type="component" value="Unassembled WGS sequence"/>
</dbReference>
<evidence type="ECO:0000256" key="4">
    <source>
        <dbReference type="ARBA" id="ARBA00022679"/>
    </source>
</evidence>
<dbReference type="GO" id="GO:0006487">
    <property type="term" value="P:protein N-linked glycosylation"/>
    <property type="evidence" value="ECO:0007669"/>
    <property type="project" value="TreeGrafter"/>
</dbReference>
<sequence length="422" mass="49441">MVRNSVRVTRFAILAVVLMFLLYKLSSSSVDISGMVSNRTKPDLNEFKTEVEETKDTVVEHAKEAANDVKEGAAKAVDSAHKVVNAAPSKFQPLTDYQRENATFVTLARNSDLWELVGSIRQVEDRFNHQFAYDWVFLNDAEFSDEFKKVTTAMCSGKTHYGKIGEEHWGFPDFIDQERAARTREEMRQKQVIYGDSIPYRHMCRYESGFFWRHPIMNQFKYYWRVEPSIKLHCDVNYDVFKFMRENNKSYGFTISLFEYGATIETLWETTKKYMHQFPQMVHPNNLMKFISDDNGETYNKCHFWSNFEVADLDLWRGEAYSSYFDYLDHAGGFFYERWGDAPVHSIGAALFADKDSIHYFEDIGYFHNPFNNCPTTEKMRLDGRCMCQASDNFSWHSYSCTGKFFDAQGMTRPEGWEKQKN</sequence>
<evidence type="ECO:0000256" key="6">
    <source>
        <dbReference type="PIRSR" id="PIRSR018153-1"/>
    </source>
</evidence>
<proteinExistence type="inferred from homology"/>
<evidence type="ECO:0000313" key="9">
    <source>
        <dbReference type="EMBL" id="RDW26706.1"/>
    </source>
</evidence>
<dbReference type="SUPFAM" id="SSF53448">
    <property type="entry name" value="Nucleotide-diphospho-sugar transferases"/>
    <property type="match status" value="1"/>
</dbReference>
<dbReference type="EMBL" id="CP017556">
    <property type="protein sequence ID" value="AOW04729.1"/>
    <property type="molecule type" value="Genomic_DNA"/>
</dbReference>
<keyword evidence="3 9" id="KW-0328">Glycosyltransferase</keyword>
<evidence type="ECO:0000313" key="11">
    <source>
        <dbReference type="Proteomes" id="UP000256601"/>
    </source>
</evidence>
<keyword evidence="7" id="KW-0732">Signal</keyword>
<keyword evidence="5" id="KW-0735">Signal-anchor</keyword>
<evidence type="ECO:0000256" key="1">
    <source>
        <dbReference type="ARBA" id="ARBA00004606"/>
    </source>
</evidence>
<evidence type="ECO:0000256" key="2">
    <source>
        <dbReference type="ARBA" id="ARBA00007677"/>
    </source>
</evidence>
<evidence type="ECO:0000313" key="8">
    <source>
        <dbReference type="EMBL" id="AOW04729.1"/>
    </source>
</evidence>
<comment type="similarity">
    <text evidence="2">Belongs to the glycosyltransferase 15 family.</text>
</comment>
<dbReference type="VEuPathDB" id="FungiDB:YALI1_D36161g"/>
<dbReference type="Proteomes" id="UP000182444">
    <property type="component" value="Chromosome 1D"/>
</dbReference>
<dbReference type="GO" id="GO:0000026">
    <property type="term" value="F:alpha-1,2-mannosyltransferase activity"/>
    <property type="evidence" value="ECO:0007669"/>
    <property type="project" value="TreeGrafter"/>
</dbReference>
<evidence type="ECO:0000313" key="10">
    <source>
        <dbReference type="Proteomes" id="UP000182444"/>
    </source>
</evidence>
<feature type="chain" id="PRO_5036020530" evidence="7">
    <location>
        <begin position="28"/>
        <end position="422"/>
    </location>
</feature>
<feature type="signal peptide" evidence="7">
    <location>
        <begin position="1"/>
        <end position="27"/>
    </location>
</feature>
<keyword evidence="5" id="KW-0812">Transmembrane</keyword>
<comment type="subcellular location">
    <subcellularLocation>
        <location evidence="1">Membrane</location>
        <topology evidence="1">Single-pass type II membrane protein</topology>
    </subcellularLocation>
</comment>
<name>A0A1H6PTW8_YARLL</name>
<dbReference type="AlphaFoldDB" id="A0A1H6PTW8"/>
<dbReference type="InterPro" id="IPR029044">
    <property type="entry name" value="Nucleotide-diphossugar_trans"/>
</dbReference>
<evidence type="ECO:0000256" key="7">
    <source>
        <dbReference type="SAM" id="SignalP"/>
    </source>
</evidence>
<accession>A0A1H6PTW8</accession>
<dbReference type="EMBL" id="KZ858975">
    <property type="protein sequence ID" value="RDW26706.1"/>
    <property type="molecule type" value="Genomic_DNA"/>
</dbReference>
<dbReference type="Pfam" id="PF01793">
    <property type="entry name" value="Glyco_transf_15"/>
    <property type="match status" value="1"/>
</dbReference>
<dbReference type="OrthoDB" id="439943at2759"/>
<reference evidence="9 11" key="2">
    <citation type="submission" date="2018-07" db="EMBL/GenBank/DDBJ databases">
        <title>Draft Genome Assemblies for Five Robust Yarrowia lipolytica Strains Exhibiting High Lipid Production and Pentose Sugar Utilization and Sugar Alcohol Secretion from Undetoxified Lignocellulosic Biomass Hydrolysates.</title>
        <authorList>
            <consortium name="DOE Joint Genome Institute"/>
            <person name="Walker C."/>
            <person name="Ryu S."/>
            <person name="Na H."/>
            <person name="Zane M."/>
            <person name="LaButti K."/>
            <person name="Lipzen A."/>
            <person name="Haridas S."/>
            <person name="Barry K."/>
            <person name="Grigoriev I.V."/>
            <person name="Quarterman J."/>
            <person name="Slininger P."/>
            <person name="Dien B."/>
            <person name="Trinh C.T."/>
        </authorList>
    </citation>
    <scope>NUCLEOTIDE SEQUENCE [LARGE SCALE GENOMIC DNA]</scope>
    <source>
        <strain evidence="9 11">YB392</strain>
    </source>
</reference>
<evidence type="ECO:0000256" key="3">
    <source>
        <dbReference type="ARBA" id="ARBA00022676"/>
    </source>
</evidence>
<reference evidence="8 10" key="1">
    <citation type="journal article" date="2016" name="PLoS ONE">
        <title>Sequence Assembly of Yarrowia lipolytica Strain W29/CLIB89 Shows Transposable Element Diversity.</title>
        <authorList>
            <person name="Magnan C."/>
            <person name="Yu J."/>
            <person name="Chang I."/>
            <person name="Jahn E."/>
            <person name="Kanomata Y."/>
            <person name="Wu J."/>
            <person name="Zeller M."/>
            <person name="Oakes M."/>
            <person name="Baldi P."/>
            <person name="Sandmeyer S."/>
        </authorList>
    </citation>
    <scope>NUCLEOTIDE SEQUENCE [LARGE SCALE GENOMIC DNA]</scope>
    <source>
        <strain evidence="8">CLIB89</strain>
        <strain evidence="10">CLIB89(W29)</strain>
    </source>
</reference>
<dbReference type="PIRSF" id="PIRSF018153">
    <property type="entry name" value="Glyco_trans_15"/>
    <property type="match status" value="1"/>
</dbReference>
<dbReference type="PANTHER" id="PTHR31121">
    <property type="entry name" value="ALPHA-1,2 MANNOSYLTRANSFERASE KTR1"/>
    <property type="match status" value="1"/>
</dbReference>
<protein>
    <submittedName>
        <fullName evidence="9">Glycolipid 2-alpha-mannosyltransferase</fullName>
    </submittedName>
</protein>
<dbReference type="Gene3D" id="3.90.550.10">
    <property type="entry name" value="Spore Coat Polysaccharide Biosynthesis Protein SpsA, Chain A"/>
    <property type="match status" value="1"/>
</dbReference>
<dbReference type="GO" id="GO:0016020">
    <property type="term" value="C:membrane"/>
    <property type="evidence" value="ECO:0007669"/>
    <property type="project" value="UniProtKB-SubCell"/>
</dbReference>
<dbReference type="InterPro" id="IPR002685">
    <property type="entry name" value="Glyco_trans_15"/>
</dbReference>
<dbReference type="GO" id="GO:0000032">
    <property type="term" value="P:cell wall mannoprotein biosynthetic process"/>
    <property type="evidence" value="ECO:0007669"/>
    <property type="project" value="TreeGrafter"/>
</dbReference>
<dbReference type="GO" id="GO:0006493">
    <property type="term" value="P:protein O-linked glycosylation"/>
    <property type="evidence" value="ECO:0007669"/>
    <property type="project" value="TreeGrafter"/>
</dbReference>
<gene>
    <name evidence="9" type="ORF">B0I71DRAFT_130508</name>
    <name evidence="8" type="ORF">YALI1_D36161g</name>
</gene>
<dbReference type="PANTHER" id="PTHR31121:SF6">
    <property type="entry name" value="ALPHA-1,2 MANNOSYLTRANSFERASE KTR1"/>
    <property type="match status" value="1"/>
</dbReference>
<evidence type="ECO:0000256" key="5">
    <source>
        <dbReference type="ARBA" id="ARBA00022968"/>
    </source>
</evidence>
<keyword evidence="4 9" id="KW-0808">Transferase</keyword>
<dbReference type="FunFam" id="3.90.550.10:FF:000051">
    <property type="entry name" value="Alpha-1,2-mannosyltransferase (Ktr4)"/>
    <property type="match status" value="1"/>
</dbReference>
<dbReference type="GO" id="GO:0005794">
    <property type="term" value="C:Golgi apparatus"/>
    <property type="evidence" value="ECO:0007669"/>
    <property type="project" value="TreeGrafter"/>
</dbReference>
<dbReference type="VEuPathDB" id="FungiDB:YALI0_A06589g"/>
<feature type="active site" description="Nucleophile" evidence="6">
    <location>
        <position position="309"/>
    </location>
</feature>
<organism evidence="8 10">
    <name type="scientific">Yarrowia lipolytica</name>
    <name type="common">Candida lipolytica</name>
    <dbReference type="NCBI Taxonomy" id="4952"/>
    <lineage>
        <taxon>Eukaryota</taxon>
        <taxon>Fungi</taxon>
        <taxon>Dikarya</taxon>
        <taxon>Ascomycota</taxon>
        <taxon>Saccharomycotina</taxon>
        <taxon>Dipodascomycetes</taxon>
        <taxon>Dipodascales</taxon>
        <taxon>Dipodascales incertae sedis</taxon>
        <taxon>Yarrowia</taxon>
    </lineage>
</organism>